<protein>
    <submittedName>
        <fullName evidence="3">Alkyl hydroperoxide reductase AhpD</fullName>
    </submittedName>
</protein>
<dbReference type="Pfam" id="PF02627">
    <property type="entry name" value="CMD"/>
    <property type="match status" value="1"/>
</dbReference>
<feature type="domain" description="Carboxymuconolactone decarboxylase-like" evidence="2">
    <location>
        <begin position="61"/>
        <end position="127"/>
    </location>
</feature>
<dbReference type="PANTHER" id="PTHR34846">
    <property type="entry name" value="4-CARBOXYMUCONOLACTONE DECARBOXYLASE FAMILY PROTEIN (AFU_ORTHOLOGUE AFUA_6G11590)"/>
    <property type="match status" value="1"/>
</dbReference>
<dbReference type="InterPro" id="IPR004675">
    <property type="entry name" value="AhpD_core"/>
</dbReference>
<sequence length="176" mass="20132">MLSARLDTAKLDLLFLLIYPIFILFQKQLLLLTLSKKEMDYKEISKKTVGYLYQAHSSIRTSEMDNTLIALAELRISQLNGCSYCCSFHANELREMGMELSLIDKIPGYKHSVSFSPKQVLVLRWADAVTGLTEDMEVLLEELKKEFSEKEIVELTSSISLMNALNRLRISLGDKF</sequence>
<comment type="caution">
    <text evidence="3">The sequence shown here is derived from an EMBL/GenBank/DDBJ whole genome shotgun (WGS) entry which is preliminary data.</text>
</comment>
<name>A0A511Y4F0_9FLAO</name>
<accession>A0A511Y4F0</accession>
<dbReference type="SUPFAM" id="SSF69118">
    <property type="entry name" value="AhpD-like"/>
    <property type="match status" value="1"/>
</dbReference>
<gene>
    <name evidence="3" type="ORF">CLA01_01550</name>
</gene>
<keyword evidence="1" id="KW-0812">Transmembrane</keyword>
<dbReference type="Gene3D" id="1.20.1290.10">
    <property type="entry name" value="AhpD-like"/>
    <property type="match status" value="1"/>
</dbReference>
<dbReference type="PANTHER" id="PTHR34846:SF10">
    <property type="entry name" value="CYTOPLASMIC PROTEIN"/>
    <property type="match status" value="1"/>
</dbReference>
<dbReference type="Proteomes" id="UP000321150">
    <property type="component" value="Unassembled WGS sequence"/>
</dbReference>
<dbReference type="InterPro" id="IPR003779">
    <property type="entry name" value="CMD-like"/>
</dbReference>
<dbReference type="NCBIfam" id="TIGR00778">
    <property type="entry name" value="ahpD_dom"/>
    <property type="match status" value="1"/>
</dbReference>
<reference evidence="3 4" key="1">
    <citation type="submission" date="2019-07" db="EMBL/GenBank/DDBJ databases">
        <title>Whole genome shotgun sequence of Chryseobacterium lathyri NBRC 105250.</title>
        <authorList>
            <person name="Hosoyama A."/>
            <person name="Uohara A."/>
            <person name="Ohji S."/>
            <person name="Ichikawa N."/>
        </authorList>
    </citation>
    <scope>NUCLEOTIDE SEQUENCE [LARGE SCALE GENOMIC DNA]</scope>
    <source>
        <strain evidence="3 4">NBRC 105250</strain>
    </source>
</reference>
<evidence type="ECO:0000313" key="4">
    <source>
        <dbReference type="Proteomes" id="UP000321150"/>
    </source>
</evidence>
<dbReference type="GO" id="GO:0051920">
    <property type="term" value="F:peroxiredoxin activity"/>
    <property type="evidence" value="ECO:0007669"/>
    <property type="project" value="InterPro"/>
</dbReference>
<organism evidence="3 4">
    <name type="scientific">Chryseobacterium lathyri</name>
    <dbReference type="NCBI Taxonomy" id="395933"/>
    <lineage>
        <taxon>Bacteria</taxon>
        <taxon>Pseudomonadati</taxon>
        <taxon>Bacteroidota</taxon>
        <taxon>Flavobacteriia</taxon>
        <taxon>Flavobacteriales</taxon>
        <taxon>Weeksellaceae</taxon>
        <taxon>Chryseobacterium group</taxon>
        <taxon>Chryseobacterium</taxon>
    </lineage>
</organism>
<keyword evidence="1" id="KW-0472">Membrane</keyword>
<evidence type="ECO:0000313" key="3">
    <source>
        <dbReference type="EMBL" id="GEN70083.1"/>
    </source>
</evidence>
<feature type="transmembrane region" description="Helical" evidence="1">
    <location>
        <begin position="13"/>
        <end position="34"/>
    </location>
</feature>
<dbReference type="InterPro" id="IPR029032">
    <property type="entry name" value="AhpD-like"/>
</dbReference>
<proteinExistence type="predicted"/>
<evidence type="ECO:0000256" key="1">
    <source>
        <dbReference type="SAM" id="Phobius"/>
    </source>
</evidence>
<evidence type="ECO:0000259" key="2">
    <source>
        <dbReference type="Pfam" id="PF02627"/>
    </source>
</evidence>
<keyword evidence="1" id="KW-1133">Transmembrane helix</keyword>
<dbReference type="AlphaFoldDB" id="A0A511Y4F0"/>
<dbReference type="EMBL" id="BJYI01000001">
    <property type="protein sequence ID" value="GEN70083.1"/>
    <property type="molecule type" value="Genomic_DNA"/>
</dbReference>